<comment type="function">
    <text evidence="8">Catalyzes the NADPH dependent reduction of L-gamma-glutamyl 5-phosphate into L-glutamate 5-semialdehyde and phosphate. The product spontaneously undergoes cyclization to form 1-pyrroline-5-carboxylate.</text>
</comment>
<dbReference type="CDD" id="cd07079">
    <property type="entry name" value="ALDH_F18-19_ProA-GPR"/>
    <property type="match status" value="1"/>
</dbReference>
<dbReference type="FunFam" id="3.40.309.10:FF:000006">
    <property type="entry name" value="Gamma-glutamyl phosphate reductase"/>
    <property type="match status" value="1"/>
</dbReference>
<evidence type="ECO:0000256" key="9">
    <source>
        <dbReference type="ARBA" id="ARBA00060997"/>
    </source>
</evidence>
<keyword evidence="6" id="KW-0560">Oxidoreductase</keyword>
<evidence type="ECO:0000256" key="1">
    <source>
        <dbReference type="ARBA" id="ARBA00004985"/>
    </source>
</evidence>
<dbReference type="HAMAP" id="MF_00412">
    <property type="entry name" value="ProA"/>
    <property type="match status" value="1"/>
</dbReference>
<evidence type="ECO:0000313" key="13">
    <source>
        <dbReference type="EMBL" id="KAF8479482.1"/>
    </source>
</evidence>
<feature type="domain" description="Aldehyde dehydrogenase" evidence="12">
    <location>
        <begin position="5"/>
        <end position="283"/>
    </location>
</feature>
<dbReference type="Gene3D" id="3.40.605.10">
    <property type="entry name" value="Aldehyde Dehydrogenase, Chain A, domain 1"/>
    <property type="match status" value="1"/>
</dbReference>
<dbReference type="PANTHER" id="PTHR11063:SF8">
    <property type="entry name" value="DELTA-1-PYRROLINE-5-CARBOXYLATE SYNTHASE"/>
    <property type="match status" value="1"/>
</dbReference>
<proteinExistence type="inferred from homology"/>
<evidence type="ECO:0000256" key="2">
    <source>
        <dbReference type="ARBA" id="ARBA00013002"/>
    </source>
</evidence>
<reference evidence="13" key="2">
    <citation type="journal article" date="2020" name="Nat. Commun.">
        <title>Large-scale genome sequencing of mycorrhizal fungi provides insights into the early evolution of symbiotic traits.</title>
        <authorList>
            <person name="Miyauchi S."/>
            <person name="Kiss E."/>
            <person name="Kuo A."/>
            <person name="Drula E."/>
            <person name="Kohler A."/>
            <person name="Sanchez-Garcia M."/>
            <person name="Morin E."/>
            <person name="Andreopoulos B."/>
            <person name="Barry K.W."/>
            <person name="Bonito G."/>
            <person name="Buee M."/>
            <person name="Carver A."/>
            <person name="Chen C."/>
            <person name="Cichocki N."/>
            <person name="Clum A."/>
            <person name="Culley D."/>
            <person name="Crous P.W."/>
            <person name="Fauchery L."/>
            <person name="Girlanda M."/>
            <person name="Hayes R.D."/>
            <person name="Keri Z."/>
            <person name="LaButti K."/>
            <person name="Lipzen A."/>
            <person name="Lombard V."/>
            <person name="Magnuson J."/>
            <person name="Maillard F."/>
            <person name="Murat C."/>
            <person name="Nolan M."/>
            <person name="Ohm R.A."/>
            <person name="Pangilinan J."/>
            <person name="Pereira M.F."/>
            <person name="Perotto S."/>
            <person name="Peter M."/>
            <person name="Pfister S."/>
            <person name="Riley R."/>
            <person name="Sitrit Y."/>
            <person name="Stielow J.B."/>
            <person name="Szollosi G."/>
            <person name="Zifcakova L."/>
            <person name="Stursova M."/>
            <person name="Spatafora J.W."/>
            <person name="Tedersoo L."/>
            <person name="Vaario L.M."/>
            <person name="Yamada A."/>
            <person name="Yan M."/>
            <person name="Wang P."/>
            <person name="Xu J."/>
            <person name="Bruns T."/>
            <person name="Baldrian P."/>
            <person name="Vilgalys R."/>
            <person name="Dunand C."/>
            <person name="Henrissat B."/>
            <person name="Grigoriev I.V."/>
            <person name="Hibbett D."/>
            <person name="Nagy L.G."/>
            <person name="Martin F.M."/>
        </authorList>
    </citation>
    <scope>NUCLEOTIDE SEQUENCE</scope>
    <source>
        <strain evidence="13">Prilba</strain>
    </source>
</reference>
<dbReference type="NCBIfam" id="TIGR00407">
    <property type="entry name" value="proA"/>
    <property type="match status" value="1"/>
</dbReference>
<dbReference type="Proteomes" id="UP000759537">
    <property type="component" value="Unassembled WGS sequence"/>
</dbReference>
<keyword evidence="4" id="KW-0641">Proline biosynthesis</keyword>
<accession>A0A9P5MV29</accession>
<dbReference type="Pfam" id="PF00171">
    <property type="entry name" value="Aldedh"/>
    <property type="match status" value="1"/>
</dbReference>
<dbReference type="OrthoDB" id="1934954at2759"/>
<evidence type="ECO:0000259" key="12">
    <source>
        <dbReference type="Pfam" id="PF00171"/>
    </source>
</evidence>
<dbReference type="AlphaFoldDB" id="A0A9P5MV29"/>
<dbReference type="PROSITE" id="PS01223">
    <property type="entry name" value="PROA"/>
    <property type="match status" value="1"/>
</dbReference>
<comment type="caution">
    <text evidence="13">The sequence shown here is derived from an EMBL/GenBank/DDBJ whole genome shotgun (WGS) entry which is preliminary data.</text>
</comment>
<keyword evidence="14" id="KW-1185">Reference proteome</keyword>
<dbReference type="GO" id="GO:0008652">
    <property type="term" value="P:amino acid biosynthetic process"/>
    <property type="evidence" value="ECO:0007669"/>
    <property type="project" value="UniProtKB-KW"/>
</dbReference>
<sequence length="461" mass="49171">MSLSAEAIAQTAKAAFEASQLVSAAERTRALLEIRKELEANKDAILKANGEDMARAEAEAAAGRLASPLVKRLDLRTGEKWDTMLQGVTDIASLPDPTGTITYARALHDNLDLYRVSCPIGVLLVIFEARPEVIVNIAALALKSGNAAILKGGKESARTAAELARTIQSALARTALPEAFIQTVETRAEVTALLSQDQYIDLVIPRGSNALVREIQHSTRIAVMGHADGLCAIYLDESADREKAKRVVVDAKIDYPAACNAVETLLVHQSLLETIWPDVADALLVANVKLLCDEPSLTALTASSSSPTNRPIATLIKTHVFPAAPEAYKTEHLSLTLAVRTVPSLAAAIAHINEHGSHHTDCIVTESAVAGSTFVRGVDSAGVFVNASTRFADGFRYGFGAEVGISTGRIHARGPVGLEGLMTYKYVLKSQGEGGHIVGEFGREPGKKLYTHQPIEAELTF</sequence>
<dbReference type="InterPro" id="IPR016162">
    <property type="entry name" value="Ald_DH_N"/>
</dbReference>
<reference evidence="13" key="1">
    <citation type="submission" date="2019-10" db="EMBL/GenBank/DDBJ databases">
        <authorList>
            <consortium name="DOE Joint Genome Institute"/>
            <person name="Kuo A."/>
            <person name="Miyauchi S."/>
            <person name="Kiss E."/>
            <person name="Drula E."/>
            <person name="Kohler A."/>
            <person name="Sanchez-Garcia M."/>
            <person name="Andreopoulos B."/>
            <person name="Barry K.W."/>
            <person name="Bonito G."/>
            <person name="Buee M."/>
            <person name="Carver A."/>
            <person name="Chen C."/>
            <person name="Cichocki N."/>
            <person name="Clum A."/>
            <person name="Culley D."/>
            <person name="Crous P.W."/>
            <person name="Fauchery L."/>
            <person name="Girlanda M."/>
            <person name="Hayes R."/>
            <person name="Keri Z."/>
            <person name="LaButti K."/>
            <person name="Lipzen A."/>
            <person name="Lombard V."/>
            <person name="Magnuson J."/>
            <person name="Maillard F."/>
            <person name="Morin E."/>
            <person name="Murat C."/>
            <person name="Nolan M."/>
            <person name="Ohm R."/>
            <person name="Pangilinan J."/>
            <person name="Pereira M."/>
            <person name="Perotto S."/>
            <person name="Peter M."/>
            <person name="Riley R."/>
            <person name="Sitrit Y."/>
            <person name="Stielow B."/>
            <person name="Szollosi G."/>
            <person name="Zifcakova L."/>
            <person name="Stursova M."/>
            <person name="Spatafora J.W."/>
            <person name="Tedersoo L."/>
            <person name="Vaario L.-M."/>
            <person name="Yamada A."/>
            <person name="Yan M."/>
            <person name="Wang P."/>
            <person name="Xu J."/>
            <person name="Bruns T."/>
            <person name="Baldrian P."/>
            <person name="Vilgalys R."/>
            <person name="Henrissat B."/>
            <person name="Grigoriev I.V."/>
            <person name="Hibbett D."/>
            <person name="Nagy L.G."/>
            <person name="Martin F.M."/>
        </authorList>
    </citation>
    <scope>NUCLEOTIDE SEQUENCE</scope>
    <source>
        <strain evidence="13">Prilba</strain>
    </source>
</reference>
<evidence type="ECO:0000256" key="7">
    <source>
        <dbReference type="ARBA" id="ARBA00049024"/>
    </source>
</evidence>
<evidence type="ECO:0000256" key="8">
    <source>
        <dbReference type="ARBA" id="ARBA00059423"/>
    </source>
</evidence>
<dbReference type="PANTHER" id="PTHR11063">
    <property type="entry name" value="GLUTAMATE SEMIALDEHYDE DEHYDROGENASE"/>
    <property type="match status" value="1"/>
</dbReference>
<dbReference type="InterPro" id="IPR016163">
    <property type="entry name" value="Ald_DH_C"/>
</dbReference>
<dbReference type="GO" id="GO:0004350">
    <property type="term" value="F:glutamate-5-semialdehyde dehydrogenase activity"/>
    <property type="evidence" value="ECO:0007669"/>
    <property type="project" value="UniProtKB-EC"/>
</dbReference>
<gene>
    <name evidence="13" type="ORF">DFH94DRAFT_484897</name>
</gene>
<evidence type="ECO:0000256" key="11">
    <source>
        <dbReference type="ARBA" id="ARBA00077451"/>
    </source>
</evidence>
<dbReference type="InterPro" id="IPR020593">
    <property type="entry name" value="G-glutamylP_reductase_CS"/>
</dbReference>
<dbReference type="GO" id="GO:0050661">
    <property type="term" value="F:NADP binding"/>
    <property type="evidence" value="ECO:0007669"/>
    <property type="project" value="InterPro"/>
</dbReference>
<dbReference type="Gene3D" id="3.40.309.10">
    <property type="entry name" value="Aldehyde Dehydrogenase, Chain A, domain 2"/>
    <property type="match status" value="1"/>
</dbReference>
<comment type="catalytic activity">
    <reaction evidence="7">
        <text>L-glutamate 5-semialdehyde + phosphate + NADP(+) = L-glutamyl 5-phosphate + NADPH + H(+)</text>
        <dbReference type="Rhea" id="RHEA:19541"/>
        <dbReference type="ChEBI" id="CHEBI:15378"/>
        <dbReference type="ChEBI" id="CHEBI:43474"/>
        <dbReference type="ChEBI" id="CHEBI:57783"/>
        <dbReference type="ChEBI" id="CHEBI:58066"/>
        <dbReference type="ChEBI" id="CHEBI:58274"/>
        <dbReference type="ChEBI" id="CHEBI:58349"/>
        <dbReference type="EC" id="1.2.1.41"/>
    </reaction>
</comment>
<keyword evidence="5" id="KW-0521">NADP</keyword>
<organism evidence="13 14">
    <name type="scientific">Russula ochroleuca</name>
    <dbReference type="NCBI Taxonomy" id="152965"/>
    <lineage>
        <taxon>Eukaryota</taxon>
        <taxon>Fungi</taxon>
        <taxon>Dikarya</taxon>
        <taxon>Basidiomycota</taxon>
        <taxon>Agaricomycotina</taxon>
        <taxon>Agaricomycetes</taxon>
        <taxon>Russulales</taxon>
        <taxon>Russulaceae</taxon>
        <taxon>Russula</taxon>
    </lineage>
</organism>
<dbReference type="NCBIfam" id="NF001221">
    <property type="entry name" value="PRK00197.1"/>
    <property type="match status" value="1"/>
</dbReference>
<evidence type="ECO:0000256" key="3">
    <source>
        <dbReference type="ARBA" id="ARBA00022605"/>
    </source>
</evidence>
<evidence type="ECO:0000256" key="10">
    <source>
        <dbReference type="ARBA" id="ARBA00075718"/>
    </source>
</evidence>
<comment type="pathway">
    <text evidence="1">Amino-acid biosynthesis; L-proline biosynthesis; L-glutamate 5-semialdehyde from L-glutamate: step 2/2.</text>
</comment>
<name>A0A9P5MV29_9AGAM</name>
<dbReference type="EMBL" id="WHVB01000009">
    <property type="protein sequence ID" value="KAF8479482.1"/>
    <property type="molecule type" value="Genomic_DNA"/>
</dbReference>
<dbReference type="PIRSF" id="PIRSF000151">
    <property type="entry name" value="GPR"/>
    <property type="match status" value="1"/>
</dbReference>
<dbReference type="SUPFAM" id="SSF53720">
    <property type="entry name" value="ALDH-like"/>
    <property type="match status" value="1"/>
</dbReference>
<evidence type="ECO:0000256" key="5">
    <source>
        <dbReference type="ARBA" id="ARBA00022857"/>
    </source>
</evidence>
<evidence type="ECO:0000256" key="4">
    <source>
        <dbReference type="ARBA" id="ARBA00022650"/>
    </source>
</evidence>
<dbReference type="EC" id="1.2.1.41" evidence="2"/>
<evidence type="ECO:0000256" key="6">
    <source>
        <dbReference type="ARBA" id="ARBA00023002"/>
    </source>
</evidence>
<dbReference type="InterPro" id="IPR012134">
    <property type="entry name" value="Glu-5-SA_DH"/>
</dbReference>
<comment type="similarity">
    <text evidence="9">Belongs to the gamma-glutamyl phosphate reductase family.</text>
</comment>
<dbReference type="InterPro" id="IPR016161">
    <property type="entry name" value="Ald_DH/histidinol_DH"/>
</dbReference>
<dbReference type="InterPro" id="IPR015590">
    <property type="entry name" value="Aldehyde_DH_dom"/>
</dbReference>
<evidence type="ECO:0000313" key="14">
    <source>
        <dbReference type="Proteomes" id="UP000759537"/>
    </source>
</evidence>
<protein>
    <recommendedName>
        <fullName evidence="2">glutamate-5-semialdehyde dehydrogenase</fullName>
        <ecNumber evidence="2">1.2.1.41</ecNumber>
    </recommendedName>
    <alternativeName>
        <fullName evidence="11">Glutamate-5-semialdehyde dehydrogenase</fullName>
    </alternativeName>
    <alternativeName>
        <fullName evidence="10">Glutamyl-gamma-semialdehyde dehydrogenase</fullName>
    </alternativeName>
</protein>
<dbReference type="InterPro" id="IPR000965">
    <property type="entry name" value="GPR_dom"/>
</dbReference>
<keyword evidence="3" id="KW-0028">Amino-acid biosynthesis</keyword>